<reference evidence="1" key="1">
    <citation type="journal article" date="2013" name="BMC Genomics">
        <title>Unscrambling butterfly oogenesis.</title>
        <authorList>
            <person name="Carter J.M."/>
            <person name="Baker S.C."/>
            <person name="Pink R."/>
            <person name="Carter D.R."/>
            <person name="Collins A."/>
            <person name="Tomlin J."/>
            <person name="Gibbs M."/>
            <person name="Breuker C.J."/>
        </authorList>
    </citation>
    <scope>NUCLEOTIDE SEQUENCE</scope>
    <source>
        <tissue evidence="1">Ovary</tissue>
    </source>
</reference>
<dbReference type="EMBL" id="GAIX01012399">
    <property type="protein sequence ID" value="JAA80161.1"/>
    <property type="molecule type" value="Transcribed_RNA"/>
</dbReference>
<dbReference type="AlphaFoldDB" id="S4NN30"/>
<evidence type="ECO:0000313" key="1">
    <source>
        <dbReference type="EMBL" id="JAA80161.1"/>
    </source>
</evidence>
<sequence>MRSSGPESQPGGHERLRISLTYSRGSTNLSTRFLVLTFFLPNTVQSIVITNRTQNYTVFCTNALYISGYLL</sequence>
<protein>
    <submittedName>
        <fullName evidence="1">Uncharacterized protein</fullName>
    </submittedName>
</protein>
<name>S4NN30_9NEOP</name>
<organism evidence="1">
    <name type="scientific">Pararge aegeria</name>
    <name type="common">speckled wood butterfly</name>
    <dbReference type="NCBI Taxonomy" id="116150"/>
    <lineage>
        <taxon>Eukaryota</taxon>
        <taxon>Metazoa</taxon>
        <taxon>Ecdysozoa</taxon>
        <taxon>Arthropoda</taxon>
        <taxon>Hexapoda</taxon>
        <taxon>Insecta</taxon>
        <taxon>Pterygota</taxon>
        <taxon>Neoptera</taxon>
        <taxon>Endopterygota</taxon>
        <taxon>Lepidoptera</taxon>
        <taxon>Glossata</taxon>
        <taxon>Ditrysia</taxon>
        <taxon>Papilionoidea</taxon>
        <taxon>Nymphalidae</taxon>
        <taxon>Satyrinae</taxon>
        <taxon>Satyrini</taxon>
        <taxon>Parargina</taxon>
        <taxon>Pararge</taxon>
    </lineage>
</organism>
<proteinExistence type="predicted"/>
<accession>S4NN30</accession>
<reference evidence="1" key="2">
    <citation type="submission" date="2013-05" db="EMBL/GenBank/DDBJ databases">
        <authorList>
            <person name="Carter J.-M."/>
            <person name="Baker S.C."/>
            <person name="Pink R."/>
            <person name="Carter D.R.F."/>
            <person name="Collins A."/>
            <person name="Tomlin J."/>
            <person name="Gibbs M."/>
            <person name="Breuker C.J."/>
        </authorList>
    </citation>
    <scope>NUCLEOTIDE SEQUENCE</scope>
    <source>
        <tissue evidence="1">Ovary</tissue>
    </source>
</reference>